<evidence type="ECO:0000313" key="6">
    <source>
        <dbReference type="EMBL" id="XDQ07446.1"/>
    </source>
</evidence>
<evidence type="ECO:0000259" key="5">
    <source>
        <dbReference type="PROSITE" id="PS50977"/>
    </source>
</evidence>
<sequence length="237" mass="26279">MSTRTVDWTALRRREEEPAAEGLRERKKRLLRQELSDTATEMFMDRGFDAVRVSEIADACGVSEKTVFNYFPTKESLVLDLGETTLVSLRNTLADPDLSPVGAVLEILSGQLAGLTSWLTAQDDWAQARAVLLRFGMLIGSTPSLRAYQRDMTDRQVAVAAEILARRTGMSPDDPEPQIAAAALLALWPIQFQALRRHLPHVQTSEELHEEVSADVHRAAQLIDAGLDSFAPARRSL</sequence>
<evidence type="ECO:0000256" key="2">
    <source>
        <dbReference type="ARBA" id="ARBA00023125"/>
    </source>
</evidence>
<accession>A0AB39MQX9</accession>
<dbReference type="Gene3D" id="1.10.357.10">
    <property type="entry name" value="Tetracycline Repressor, domain 2"/>
    <property type="match status" value="1"/>
</dbReference>
<dbReference type="PANTHER" id="PTHR30055">
    <property type="entry name" value="HTH-TYPE TRANSCRIPTIONAL REGULATOR RUTR"/>
    <property type="match status" value="1"/>
</dbReference>
<dbReference type="InterPro" id="IPR041347">
    <property type="entry name" value="MftR_C"/>
</dbReference>
<dbReference type="RefSeq" id="WP_369192229.1">
    <property type="nucleotide sequence ID" value="NZ_CP163431.1"/>
</dbReference>
<reference evidence="6" key="1">
    <citation type="submission" date="2024-07" db="EMBL/GenBank/DDBJ databases">
        <authorList>
            <person name="Yu S.T."/>
        </authorList>
    </citation>
    <scope>NUCLEOTIDE SEQUENCE</scope>
    <source>
        <strain evidence="6">R08</strain>
    </source>
</reference>
<evidence type="ECO:0000256" key="1">
    <source>
        <dbReference type="ARBA" id="ARBA00023015"/>
    </source>
</evidence>
<dbReference type="PROSITE" id="PS50977">
    <property type="entry name" value="HTH_TETR_2"/>
    <property type="match status" value="1"/>
</dbReference>
<dbReference type="GO" id="GO:0003700">
    <property type="term" value="F:DNA-binding transcription factor activity"/>
    <property type="evidence" value="ECO:0007669"/>
    <property type="project" value="TreeGrafter"/>
</dbReference>
<evidence type="ECO:0000256" key="4">
    <source>
        <dbReference type="PROSITE-ProRule" id="PRU00335"/>
    </source>
</evidence>
<dbReference type="PANTHER" id="PTHR30055:SF234">
    <property type="entry name" value="HTH-TYPE TRANSCRIPTIONAL REGULATOR BETI"/>
    <property type="match status" value="1"/>
</dbReference>
<gene>
    <name evidence="6" type="ORF">AB5J58_47900</name>
</gene>
<keyword evidence="2 4" id="KW-0238">DNA-binding</keyword>
<dbReference type="InterPro" id="IPR050109">
    <property type="entry name" value="HTH-type_TetR-like_transc_reg"/>
</dbReference>
<keyword evidence="1" id="KW-0805">Transcription regulation</keyword>
<dbReference type="AlphaFoldDB" id="A0AB39MQX9"/>
<dbReference type="InterPro" id="IPR001647">
    <property type="entry name" value="HTH_TetR"/>
</dbReference>
<organism evidence="6">
    <name type="scientific">Streptomyces sp. R08</name>
    <dbReference type="NCBI Taxonomy" id="3238624"/>
    <lineage>
        <taxon>Bacteria</taxon>
        <taxon>Bacillati</taxon>
        <taxon>Actinomycetota</taxon>
        <taxon>Actinomycetes</taxon>
        <taxon>Kitasatosporales</taxon>
        <taxon>Streptomycetaceae</taxon>
        <taxon>Streptomyces</taxon>
    </lineage>
</organism>
<dbReference type="PRINTS" id="PR00455">
    <property type="entry name" value="HTHTETR"/>
</dbReference>
<dbReference type="InterPro" id="IPR036271">
    <property type="entry name" value="Tet_transcr_reg_TetR-rel_C_sf"/>
</dbReference>
<proteinExistence type="predicted"/>
<feature type="DNA-binding region" description="H-T-H motif" evidence="4">
    <location>
        <begin position="52"/>
        <end position="71"/>
    </location>
</feature>
<evidence type="ECO:0000256" key="3">
    <source>
        <dbReference type="ARBA" id="ARBA00023163"/>
    </source>
</evidence>
<dbReference type="Pfam" id="PF00440">
    <property type="entry name" value="TetR_N"/>
    <property type="match status" value="1"/>
</dbReference>
<dbReference type="InterPro" id="IPR009057">
    <property type="entry name" value="Homeodomain-like_sf"/>
</dbReference>
<dbReference type="Pfam" id="PF17754">
    <property type="entry name" value="TetR_C_14"/>
    <property type="match status" value="1"/>
</dbReference>
<dbReference type="SUPFAM" id="SSF48498">
    <property type="entry name" value="Tetracyclin repressor-like, C-terminal domain"/>
    <property type="match status" value="1"/>
</dbReference>
<protein>
    <submittedName>
        <fullName evidence="6">TetR family transcriptional regulator</fullName>
    </submittedName>
</protein>
<dbReference type="GO" id="GO:0000976">
    <property type="term" value="F:transcription cis-regulatory region binding"/>
    <property type="evidence" value="ECO:0007669"/>
    <property type="project" value="TreeGrafter"/>
</dbReference>
<feature type="domain" description="HTH tetR-type" evidence="5">
    <location>
        <begin position="29"/>
        <end position="89"/>
    </location>
</feature>
<name>A0AB39MQX9_9ACTN</name>
<dbReference type="EMBL" id="CP163431">
    <property type="protein sequence ID" value="XDQ07446.1"/>
    <property type="molecule type" value="Genomic_DNA"/>
</dbReference>
<keyword evidence="3" id="KW-0804">Transcription</keyword>
<dbReference type="SUPFAM" id="SSF46689">
    <property type="entry name" value="Homeodomain-like"/>
    <property type="match status" value="1"/>
</dbReference>